<dbReference type="Pfam" id="PF00293">
    <property type="entry name" value="NUDIX"/>
    <property type="match status" value="1"/>
</dbReference>
<evidence type="ECO:0000259" key="1">
    <source>
        <dbReference type="PROSITE" id="PS51462"/>
    </source>
</evidence>
<dbReference type="PROSITE" id="PS51462">
    <property type="entry name" value="NUDIX"/>
    <property type="match status" value="1"/>
</dbReference>
<dbReference type="PANTHER" id="PTHR10885">
    <property type="entry name" value="ISOPENTENYL-DIPHOSPHATE DELTA-ISOMERASE"/>
    <property type="match status" value="1"/>
</dbReference>
<dbReference type="InterPro" id="IPR000086">
    <property type="entry name" value="NUDIX_hydrolase_dom"/>
</dbReference>
<dbReference type="RefSeq" id="WP_379190001.1">
    <property type="nucleotide sequence ID" value="NZ_JBHSOW010000072.1"/>
</dbReference>
<comment type="caution">
    <text evidence="2">The sequence shown here is derived from an EMBL/GenBank/DDBJ whole genome shotgun (WGS) entry which is preliminary data.</text>
</comment>
<dbReference type="PANTHER" id="PTHR10885:SF20">
    <property type="entry name" value="NUDIX HYDROLASE DOMAIN-CONTAINING PROTEIN"/>
    <property type="match status" value="1"/>
</dbReference>
<gene>
    <name evidence="2" type="ORF">ACFPYJ_20080</name>
</gene>
<evidence type="ECO:0000313" key="2">
    <source>
        <dbReference type="EMBL" id="MFC5651367.1"/>
    </source>
</evidence>
<name>A0ABW0W084_9BACL</name>
<organism evidence="2 3">
    <name type="scientific">Paenibacillus solisilvae</name>
    <dbReference type="NCBI Taxonomy" id="2486751"/>
    <lineage>
        <taxon>Bacteria</taxon>
        <taxon>Bacillati</taxon>
        <taxon>Bacillota</taxon>
        <taxon>Bacilli</taxon>
        <taxon>Bacillales</taxon>
        <taxon>Paenibacillaceae</taxon>
        <taxon>Paenibacillus</taxon>
    </lineage>
</organism>
<feature type="domain" description="Nudix hydrolase" evidence="1">
    <location>
        <begin position="37"/>
        <end position="181"/>
    </location>
</feature>
<sequence>MGDHSDSPVREEFFDIYDEARQPIGTASRSEVHAKGYWHRSIHCWLARNDNSRKLVMFQLRHADKDTFPSCFDITAAGHLQAGETMEEAARELEEELGIQAAFDTLLPLGHTRKEAVGTARGIPFIDREISEVFGFVYDAPPASLRLQTEEVAGVYEAELAAMIALFEGKTEQLIAEGVEPGPDGVLRESARLVQASSFVPRQASYYIDVFRALLKIV</sequence>
<dbReference type="EMBL" id="JBHSOW010000072">
    <property type="protein sequence ID" value="MFC5651367.1"/>
    <property type="molecule type" value="Genomic_DNA"/>
</dbReference>
<keyword evidence="3" id="KW-1185">Reference proteome</keyword>
<accession>A0ABW0W084</accession>
<reference evidence="3" key="1">
    <citation type="journal article" date="2019" name="Int. J. Syst. Evol. Microbiol.">
        <title>The Global Catalogue of Microorganisms (GCM) 10K type strain sequencing project: providing services to taxonomists for standard genome sequencing and annotation.</title>
        <authorList>
            <consortium name="The Broad Institute Genomics Platform"/>
            <consortium name="The Broad Institute Genome Sequencing Center for Infectious Disease"/>
            <person name="Wu L."/>
            <person name="Ma J."/>
        </authorList>
    </citation>
    <scope>NUCLEOTIDE SEQUENCE [LARGE SCALE GENOMIC DNA]</scope>
    <source>
        <strain evidence="3">CGMCC 1.3240</strain>
    </source>
</reference>
<dbReference type="Proteomes" id="UP001596047">
    <property type="component" value="Unassembled WGS sequence"/>
</dbReference>
<dbReference type="InterPro" id="IPR015797">
    <property type="entry name" value="NUDIX_hydrolase-like_dom_sf"/>
</dbReference>
<protein>
    <submittedName>
        <fullName evidence="2">NUDIX domain-containing protein</fullName>
    </submittedName>
</protein>
<proteinExistence type="predicted"/>
<dbReference type="SUPFAM" id="SSF55811">
    <property type="entry name" value="Nudix"/>
    <property type="match status" value="1"/>
</dbReference>
<dbReference type="CDD" id="cd04692">
    <property type="entry name" value="NUDIX_Hydrolase"/>
    <property type="match status" value="1"/>
</dbReference>
<dbReference type="Gene3D" id="3.90.79.10">
    <property type="entry name" value="Nucleoside Triphosphate Pyrophosphohydrolase"/>
    <property type="match status" value="1"/>
</dbReference>
<evidence type="ECO:0000313" key="3">
    <source>
        <dbReference type="Proteomes" id="UP001596047"/>
    </source>
</evidence>